<name>A0A0C3HMB6_OIDMZ</name>
<evidence type="ECO:0000313" key="3">
    <source>
        <dbReference type="EMBL" id="KIN03487.1"/>
    </source>
</evidence>
<keyword evidence="4" id="KW-1185">Reference proteome</keyword>
<feature type="region of interest" description="Disordered" evidence="1">
    <location>
        <begin position="138"/>
        <end position="163"/>
    </location>
</feature>
<sequence length="177" mass="20077">MVVVALLAALKRWTDGAASMSRRTLESWKGGFNELKKDNYAKEKGGTMERPPNIKLVVLLAEVDTLRVLFVGRDLAFRGTLTAWDAKRFGEVGAKFQTQYVMNEKRMFAILSLCLLRARSREVLRDLAVSHLQQPRSKRANRGCYNPKSWEADSTGSNRGSRWDKGWQKIIGLTRTS</sequence>
<dbReference type="Proteomes" id="UP000054321">
    <property type="component" value="Unassembled WGS sequence"/>
</dbReference>
<accession>A0A0C3HMB6</accession>
<dbReference type="HOGENOM" id="CLU_1518332_0_0_1"/>
<evidence type="ECO:0000256" key="2">
    <source>
        <dbReference type="SAM" id="SignalP"/>
    </source>
</evidence>
<evidence type="ECO:0000313" key="4">
    <source>
        <dbReference type="Proteomes" id="UP000054321"/>
    </source>
</evidence>
<feature type="signal peptide" evidence="2">
    <location>
        <begin position="1"/>
        <end position="16"/>
    </location>
</feature>
<dbReference type="EMBL" id="KN832873">
    <property type="protein sequence ID" value="KIN03487.1"/>
    <property type="molecule type" value="Genomic_DNA"/>
</dbReference>
<dbReference type="InParanoid" id="A0A0C3HMB6"/>
<gene>
    <name evidence="3" type="ORF">OIDMADRAFT_51448</name>
</gene>
<keyword evidence="2" id="KW-0732">Signal</keyword>
<reference evidence="4" key="2">
    <citation type="submission" date="2015-01" db="EMBL/GenBank/DDBJ databases">
        <title>Evolutionary Origins and Diversification of the Mycorrhizal Mutualists.</title>
        <authorList>
            <consortium name="DOE Joint Genome Institute"/>
            <consortium name="Mycorrhizal Genomics Consortium"/>
            <person name="Kohler A."/>
            <person name="Kuo A."/>
            <person name="Nagy L.G."/>
            <person name="Floudas D."/>
            <person name="Copeland A."/>
            <person name="Barry K.W."/>
            <person name="Cichocki N."/>
            <person name="Veneault-Fourrey C."/>
            <person name="LaButti K."/>
            <person name="Lindquist E.A."/>
            <person name="Lipzen A."/>
            <person name="Lundell T."/>
            <person name="Morin E."/>
            <person name="Murat C."/>
            <person name="Riley R."/>
            <person name="Ohm R."/>
            <person name="Sun H."/>
            <person name="Tunlid A."/>
            <person name="Henrissat B."/>
            <person name="Grigoriev I.V."/>
            <person name="Hibbett D.S."/>
            <person name="Martin F."/>
        </authorList>
    </citation>
    <scope>NUCLEOTIDE SEQUENCE [LARGE SCALE GENOMIC DNA]</scope>
    <source>
        <strain evidence="4">Zn</strain>
    </source>
</reference>
<feature type="chain" id="PRO_5002165203" evidence="2">
    <location>
        <begin position="17"/>
        <end position="177"/>
    </location>
</feature>
<protein>
    <submittedName>
        <fullName evidence="3">Uncharacterized protein</fullName>
    </submittedName>
</protein>
<organism evidence="3 4">
    <name type="scientific">Oidiodendron maius (strain Zn)</name>
    <dbReference type="NCBI Taxonomy" id="913774"/>
    <lineage>
        <taxon>Eukaryota</taxon>
        <taxon>Fungi</taxon>
        <taxon>Dikarya</taxon>
        <taxon>Ascomycota</taxon>
        <taxon>Pezizomycotina</taxon>
        <taxon>Leotiomycetes</taxon>
        <taxon>Leotiomycetes incertae sedis</taxon>
        <taxon>Myxotrichaceae</taxon>
        <taxon>Oidiodendron</taxon>
    </lineage>
</organism>
<reference evidence="3 4" key="1">
    <citation type="submission" date="2014-04" db="EMBL/GenBank/DDBJ databases">
        <authorList>
            <consortium name="DOE Joint Genome Institute"/>
            <person name="Kuo A."/>
            <person name="Martino E."/>
            <person name="Perotto S."/>
            <person name="Kohler A."/>
            <person name="Nagy L.G."/>
            <person name="Floudas D."/>
            <person name="Copeland A."/>
            <person name="Barry K.W."/>
            <person name="Cichocki N."/>
            <person name="Veneault-Fourrey C."/>
            <person name="LaButti K."/>
            <person name="Lindquist E.A."/>
            <person name="Lipzen A."/>
            <person name="Lundell T."/>
            <person name="Morin E."/>
            <person name="Murat C."/>
            <person name="Sun H."/>
            <person name="Tunlid A."/>
            <person name="Henrissat B."/>
            <person name="Grigoriev I.V."/>
            <person name="Hibbett D.S."/>
            <person name="Martin F."/>
            <person name="Nordberg H.P."/>
            <person name="Cantor M.N."/>
            <person name="Hua S.X."/>
        </authorList>
    </citation>
    <scope>NUCLEOTIDE SEQUENCE [LARGE SCALE GENOMIC DNA]</scope>
    <source>
        <strain evidence="3 4">Zn</strain>
    </source>
</reference>
<proteinExistence type="predicted"/>
<evidence type="ECO:0000256" key="1">
    <source>
        <dbReference type="SAM" id="MobiDB-lite"/>
    </source>
</evidence>
<dbReference type="AlphaFoldDB" id="A0A0C3HMB6"/>